<evidence type="ECO:0000313" key="2">
    <source>
        <dbReference type="Proteomes" id="UP001500736"/>
    </source>
</evidence>
<accession>A0ABN1JKD9</accession>
<gene>
    <name evidence="1" type="ORF">GCM10009431_13000</name>
</gene>
<evidence type="ECO:0000313" key="1">
    <source>
        <dbReference type="EMBL" id="GAA0741656.1"/>
    </source>
</evidence>
<protein>
    <submittedName>
        <fullName evidence="1">Uncharacterized protein</fullName>
    </submittedName>
</protein>
<name>A0ABN1JKD9_9FLAO</name>
<sequence length="205" mass="23046">MNLRWYISTLVIILSVLGGFSSQQQSSVPNQEVVLQFTGEHVSHEDTQNAIANVKQQLQHAGAENIKVVEQDNGQLKITYYSTSDVTNIKKQLSQDNVLDLGVTAFDDKSRSNELPSRNTSIDYNVDVYEIHSNYDIGLSGKLAVELKSDHDRLINPNVFAPSYYLNIDATEQLRASSYVFRRYIANAIDKYSYKIPEVRAGPLA</sequence>
<organism evidence="1 2">
    <name type="scientific">Gaetbulibacter jejuensis</name>
    <dbReference type="NCBI Taxonomy" id="584607"/>
    <lineage>
        <taxon>Bacteria</taxon>
        <taxon>Pseudomonadati</taxon>
        <taxon>Bacteroidota</taxon>
        <taxon>Flavobacteriia</taxon>
        <taxon>Flavobacteriales</taxon>
        <taxon>Flavobacteriaceae</taxon>
        <taxon>Gaetbulibacter</taxon>
    </lineage>
</organism>
<keyword evidence="2" id="KW-1185">Reference proteome</keyword>
<comment type="caution">
    <text evidence="1">The sequence shown here is derived from an EMBL/GenBank/DDBJ whole genome shotgun (WGS) entry which is preliminary data.</text>
</comment>
<dbReference type="EMBL" id="BAAAGF010000001">
    <property type="protein sequence ID" value="GAA0741656.1"/>
    <property type="molecule type" value="Genomic_DNA"/>
</dbReference>
<dbReference type="Proteomes" id="UP001500736">
    <property type="component" value="Unassembled WGS sequence"/>
</dbReference>
<proteinExistence type="predicted"/>
<reference evidence="1 2" key="1">
    <citation type="journal article" date="2019" name="Int. J. Syst. Evol. Microbiol.">
        <title>The Global Catalogue of Microorganisms (GCM) 10K type strain sequencing project: providing services to taxonomists for standard genome sequencing and annotation.</title>
        <authorList>
            <consortium name="The Broad Institute Genomics Platform"/>
            <consortium name="The Broad Institute Genome Sequencing Center for Infectious Disease"/>
            <person name="Wu L."/>
            <person name="Ma J."/>
        </authorList>
    </citation>
    <scope>NUCLEOTIDE SEQUENCE [LARGE SCALE GENOMIC DNA]</scope>
    <source>
        <strain evidence="1 2">JCM 15976</strain>
    </source>
</reference>
<dbReference type="RefSeq" id="WP_343796751.1">
    <property type="nucleotide sequence ID" value="NZ_BAAAGF010000001.1"/>
</dbReference>